<dbReference type="EMBL" id="CP073355">
    <property type="protein sequence ID" value="URA11296.1"/>
    <property type="molecule type" value="Genomic_DNA"/>
</dbReference>
<evidence type="ECO:0000313" key="1">
    <source>
        <dbReference type="EMBL" id="URA11296.1"/>
    </source>
</evidence>
<reference evidence="1" key="2">
    <citation type="submission" date="2022-06" db="EMBL/GenBank/DDBJ databases">
        <title>Thermospira aquatica gen. nov., sp. nov.</title>
        <authorList>
            <person name="Ben Ali Gam Z."/>
            <person name="Labat M."/>
        </authorList>
    </citation>
    <scope>NUCLEOTIDE SEQUENCE</scope>
    <source>
        <strain evidence="1">F1F22</strain>
    </source>
</reference>
<dbReference type="AlphaFoldDB" id="A0AAX3BJ09"/>
<gene>
    <name evidence="1" type="ORF">KDW03_05730</name>
</gene>
<evidence type="ECO:0000313" key="2">
    <source>
        <dbReference type="Proteomes" id="UP001056539"/>
    </source>
</evidence>
<dbReference type="InterPro" id="IPR036104">
    <property type="entry name" value="BFN_sf"/>
</dbReference>
<protein>
    <recommendedName>
        <fullName evidence="3">BFN domain-containing protein</fullName>
    </recommendedName>
</protein>
<dbReference type="GO" id="GO:0004518">
    <property type="term" value="F:nuclease activity"/>
    <property type="evidence" value="ECO:0007669"/>
    <property type="project" value="InterPro"/>
</dbReference>
<dbReference type="Proteomes" id="UP001056539">
    <property type="component" value="Chromosome"/>
</dbReference>
<dbReference type="KEGG" id="taqu:KDW03_05730"/>
<organism evidence="1 2">
    <name type="scientific">Thermospira aquatica</name>
    <dbReference type="NCBI Taxonomy" id="2828656"/>
    <lineage>
        <taxon>Bacteria</taxon>
        <taxon>Pseudomonadati</taxon>
        <taxon>Spirochaetota</taxon>
        <taxon>Spirochaetia</taxon>
        <taxon>Brevinematales</taxon>
        <taxon>Thermospiraceae</taxon>
        <taxon>Thermospira</taxon>
    </lineage>
</organism>
<name>A0AAX3BJ09_9SPIR</name>
<reference evidence="1" key="1">
    <citation type="submission" date="2021-04" db="EMBL/GenBank/DDBJ databases">
        <authorList>
            <person name="Postec A."/>
        </authorList>
    </citation>
    <scope>NUCLEOTIDE SEQUENCE</scope>
    <source>
        <strain evidence="1">F1F22</strain>
    </source>
</reference>
<dbReference type="SUPFAM" id="SSF103256">
    <property type="entry name" value="Hypothetical protein TM0160"/>
    <property type="match status" value="1"/>
</dbReference>
<proteinExistence type="predicted"/>
<evidence type="ECO:0008006" key="3">
    <source>
        <dbReference type="Google" id="ProtNLM"/>
    </source>
</evidence>
<accession>A0AAX3BJ09</accession>
<keyword evidence="2" id="KW-1185">Reference proteome</keyword>
<dbReference type="RefSeq" id="WP_271436428.1">
    <property type="nucleotide sequence ID" value="NZ_CP073355.1"/>
</dbReference>
<sequence>MVQKISRSTYVPMHFEKVIVDPHLNRYTLRLVSQEKDNKSVLHIPIQGMAEEIMGAPFLLTDPLLRRIFRALRIRIKHIELFQDEGVWKGKILLSWWLWRKYIEVRPLDVVRFSLEFHKPIEVPHDMIRPLADGMATPEKEEAHKKLFLFRQSRRGVISHEEIM</sequence>